<keyword evidence="1" id="KW-0472">Membrane</keyword>
<sequence>MIGLIEIILIIIVLAVILFAILIIGLAYIAANKLVKPPRYKRSWTPKDLGYDYEDVIVETSDGLKLKGWFIDRGSNTTILAIHGYTSSKWDETYMKPIINILAKNGFNVAAFDFRAHGESEGETTTLGYLEVRDYVKIIDWLKQSKPEKSEKIGVIGYSMGGAVTIMLSAIDKRVNVAVADSPYIDIVESGRRWINRMKGVVKNLLILGYPLIVSIASRKMNVNIDDLRMYKYADKIKIPILIIAGEKDDLVSLEEIKKFYDELKKHNEKAELWITESAHVRSIADKPEEYEEKVIGFFKRWLI</sequence>
<keyword evidence="1" id="KW-0812">Transmembrane</keyword>
<keyword evidence="4" id="KW-1185">Reference proteome</keyword>
<dbReference type="STRING" id="399550.Smar_0262"/>
<dbReference type="KEGG" id="smr:Smar_0262"/>
<feature type="domain" description="Xaa-Pro dipeptidyl-peptidase-like" evidence="2">
    <location>
        <begin position="79"/>
        <end position="189"/>
    </location>
</feature>
<dbReference type="InterPro" id="IPR029058">
    <property type="entry name" value="AB_hydrolase_fold"/>
</dbReference>
<dbReference type="SUPFAM" id="SSF53474">
    <property type="entry name" value="alpha/beta-Hydrolases"/>
    <property type="match status" value="1"/>
</dbReference>
<dbReference type="OrthoDB" id="7531at2157"/>
<evidence type="ECO:0000313" key="4">
    <source>
        <dbReference type="Proteomes" id="UP000000254"/>
    </source>
</evidence>
<dbReference type="InterPro" id="IPR052920">
    <property type="entry name" value="DNA-binding_regulatory"/>
</dbReference>
<feature type="transmembrane region" description="Helical" evidence="1">
    <location>
        <begin position="7"/>
        <end position="31"/>
    </location>
</feature>
<dbReference type="GO" id="GO:0008236">
    <property type="term" value="F:serine-type peptidase activity"/>
    <property type="evidence" value="ECO:0007669"/>
    <property type="project" value="InterPro"/>
</dbReference>
<proteinExistence type="predicted"/>
<dbReference type="AlphaFoldDB" id="A3DL65"/>
<dbReference type="InterPro" id="IPR000383">
    <property type="entry name" value="Xaa-Pro-like_dom"/>
</dbReference>
<evidence type="ECO:0000259" key="2">
    <source>
        <dbReference type="Pfam" id="PF02129"/>
    </source>
</evidence>
<dbReference type="MEROPS" id="S09.B04"/>
<organism evidence="3 4">
    <name type="scientific">Staphylothermus marinus (strain ATCC 43588 / DSM 3639 / JCM 9404 / F1)</name>
    <dbReference type="NCBI Taxonomy" id="399550"/>
    <lineage>
        <taxon>Archaea</taxon>
        <taxon>Thermoproteota</taxon>
        <taxon>Thermoprotei</taxon>
        <taxon>Desulfurococcales</taxon>
        <taxon>Desulfurococcaceae</taxon>
        <taxon>Staphylothermus</taxon>
    </lineage>
</organism>
<dbReference type="EMBL" id="CP000575">
    <property type="protein sequence ID" value="ABN69375.1"/>
    <property type="molecule type" value="Genomic_DNA"/>
</dbReference>
<dbReference type="PANTHER" id="PTHR43358:SF4">
    <property type="entry name" value="ALPHA_BETA HYDROLASE FOLD-1 DOMAIN-CONTAINING PROTEIN"/>
    <property type="match status" value="1"/>
</dbReference>
<reference evidence="4" key="1">
    <citation type="journal article" date="2009" name="BMC Genomics">
        <title>The complete genome sequence of Staphylothermus marinus reveals differences in sulfur metabolism among heterotrophic Crenarchaeota.</title>
        <authorList>
            <person name="Anderson I.J."/>
            <person name="Dharmarajan L."/>
            <person name="Rodriguez J."/>
            <person name="Hooper S."/>
            <person name="Porat I."/>
            <person name="Ulrich L.E."/>
            <person name="Elkins J.G."/>
            <person name="Mavromatis K."/>
            <person name="Sun H."/>
            <person name="Land M."/>
            <person name="Lapidus A."/>
            <person name="Lucas S."/>
            <person name="Barry K."/>
            <person name="Huber H."/>
            <person name="Zhulin I.B."/>
            <person name="Whitman W.B."/>
            <person name="Mukhopadhyay B."/>
            <person name="Woese C."/>
            <person name="Bristow J."/>
            <person name="Kyrpides N."/>
        </authorList>
    </citation>
    <scope>NUCLEOTIDE SEQUENCE [LARGE SCALE GENOMIC DNA]</scope>
    <source>
        <strain evidence="4">ATCC 43588 / DSM 3639 / JCM 9404 / F1</strain>
    </source>
</reference>
<gene>
    <name evidence="3" type="ordered locus">Smar_0262</name>
</gene>
<dbReference type="Proteomes" id="UP000000254">
    <property type="component" value="Chromosome"/>
</dbReference>
<dbReference type="HOGENOM" id="CLU_029375_6_2_2"/>
<dbReference type="GO" id="GO:0006508">
    <property type="term" value="P:proteolysis"/>
    <property type="evidence" value="ECO:0007669"/>
    <property type="project" value="InterPro"/>
</dbReference>
<dbReference type="PANTHER" id="PTHR43358">
    <property type="entry name" value="ALPHA/BETA-HYDROLASE"/>
    <property type="match status" value="1"/>
</dbReference>
<accession>A3DL65</accession>
<dbReference type="eggNOG" id="arCOG01651">
    <property type="taxonomic scope" value="Archaea"/>
</dbReference>
<evidence type="ECO:0000256" key="1">
    <source>
        <dbReference type="SAM" id="Phobius"/>
    </source>
</evidence>
<reference evidence="3 4" key="2">
    <citation type="journal article" date="2009" name="Stand. Genomic Sci.">
        <title>Complete genome sequence of Staphylothermus marinus Stetter and Fiala 1986 type strain F1.</title>
        <authorList>
            <person name="Anderson I.J."/>
            <person name="Sun H."/>
            <person name="Lapidus A."/>
            <person name="Copeland A."/>
            <person name="Glavina Del Rio T."/>
            <person name="Tice H."/>
            <person name="Dalin E."/>
            <person name="Lucas S."/>
            <person name="Barry K."/>
            <person name="Land M."/>
            <person name="Richardson P."/>
            <person name="Huber H."/>
            <person name="Kyrpides N.C."/>
        </authorList>
    </citation>
    <scope>NUCLEOTIDE SEQUENCE [LARGE SCALE GENOMIC DNA]</scope>
    <source>
        <strain evidence="4">ATCC 43588 / DSM 3639 / JCM 9404 / F1</strain>
    </source>
</reference>
<evidence type="ECO:0000313" key="3">
    <source>
        <dbReference type="EMBL" id="ABN69375.1"/>
    </source>
</evidence>
<protein>
    <submittedName>
        <fullName evidence="3">Peptidase S15</fullName>
    </submittedName>
</protein>
<dbReference type="Pfam" id="PF02129">
    <property type="entry name" value="Peptidase_S15"/>
    <property type="match status" value="1"/>
</dbReference>
<keyword evidence="1" id="KW-1133">Transmembrane helix</keyword>
<name>A3DL65_STAMF</name>
<dbReference type="Gene3D" id="3.40.50.1820">
    <property type="entry name" value="alpha/beta hydrolase"/>
    <property type="match status" value="1"/>
</dbReference>